<dbReference type="Proteomes" id="UP000250557">
    <property type="component" value="Chromosome"/>
</dbReference>
<reference evidence="1 3" key="1">
    <citation type="submission" date="2019-08" db="EMBL/GenBank/DDBJ databases">
        <title>Comparative genome analysis confer to the adaptation heavy metal polluted environment.</title>
        <authorList>
            <person name="Li Y."/>
        </authorList>
    </citation>
    <scope>NUCLEOTIDE SEQUENCE [LARGE SCALE GENOMIC DNA]</scope>
    <source>
        <strain evidence="1 3">P2</strain>
    </source>
</reference>
<dbReference type="RefSeq" id="WP_112659174.1">
    <property type="nucleotide sequence ID" value="NZ_CP043451.1"/>
</dbReference>
<dbReference type="EMBL" id="CP043451">
    <property type="protein sequence ID" value="QEM06422.1"/>
    <property type="molecule type" value="Genomic_DNA"/>
</dbReference>
<keyword evidence="4" id="KW-1185">Reference proteome</keyword>
<accession>A0AAE6JKU9</accession>
<evidence type="ECO:0000313" key="4">
    <source>
        <dbReference type="Proteomes" id="UP000663940"/>
    </source>
</evidence>
<sequence length="515" mass="60900">MPSIAKIHEKLLDHLIERRKTDPGLLFMPRQKNNNQRLDKGYWFLGNDKYVFVCLWRGSDWKEKVNFIGFVVMPDRSSYIELSAQGNEQVVPFLEKVAKLEKGFDHPGTKHKWFKAFPGKNNDEYLKNFDYFIKIFKPKVDHLLEIENPPGISKVSDAQFQKFGIKVIELRNRQVLFGKKNKITRLSWNENNWQYPSGWMGKSANPKTHEGQYGFGYEEWLFDRTKLIKGYHYGFIQGMQSKNQIHAGKIYNVHLYAQNSSRNYYYVGCIRDAQGISNAESKEVYQIYQAKGWLSEMAKSLEHVEADVAHFNKTKPEFLFNVRFKLHNIEQKAEMEELADIDDNITTDHFKLLPYRGEYVPSLNPIEPEETDEGKFKNEGKRKRTFNGEQEYDPIHDRMQNAIVEHLRSDPKYGYKHVYIEKSRVDIKAVLPDGTWHYFEIKTDSPKRSIRNAIGQVMEYAYYPAVERAKKIIVVGQREPEPNSIDYLEYLRERFDLPISYRSFDWERLELSRDY</sequence>
<dbReference type="EMBL" id="CP071880">
    <property type="protein sequence ID" value="QTE51052.1"/>
    <property type="molecule type" value="Genomic_DNA"/>
</dbReference>
<organism evidence="1 3">
    <name type="scientific">Mucilaginibacter rubeus</name>
    <dbReference type="NCBI Taxonomy" id="2027860"/>
    <lineage>
        <taxon>Bacteria</taxon>
        <taxon>Pseudomonadati</taxon>
        <taxon>Bacteroidota</taxon>
        <taxon>Sphingobacteriia</taxon>
        <taxon>Sphingobacteriales</taxon>
        <taxon>Sphingobacteriaceae</taxon>
        <taxon>Mucilaginibacter</taxon>
    </lineage>
</organism>
<evidence type="ECO:0000313" key="3">
    <source>
        <dbReference type="Proteomes" id="UP000250557"/>
    </source>
</evidence>
<reference evidence="2 4" key="2">
    <citation type="submission" date="2021-03" db="EMBL/GenBank/DDBJ databases">
        <title>Mucilaginibacter strains isolated from gold and copper mining confer multi heavy-metal resistance.</title>
        <authorList>
            <person name="Li Y."/>
        </authorList>
    </citation>
    <scope>NUCLEOTIDE SEQUENCE [LARGE SCALE GENOMIC DNA]</scope>
    <source>
        <strain evidence="2 4">P2-4</strain>
    </source>
</reference>
<dbReference type="AlphaFoldDB" id="A0AAE6JKU9"/>
<evidence type="ECO:0000313" key="2">
    <source>
        <dbReference type="EMBL" id="QTE51052.1"/>
    </source>
</evidence>
<dbReference type="Proteomes" id="UP000663940">
    <property type="component" value="Chromosome"/>
</dbReference>
<proteinExistence type="predicted"/>
<protein>
    <submittedName>
        <fullName evidence="1">Uncharacterized protein</fullName>
    </submittedName>
</protein>
<evidence type="ECO:0000313" key="1">
    <source>
        <dbReference type="EMBL" id="QEM06422.1"/>
    </source>
</evidence>
<name>A0AAE6JKU9_9SPHI</name>
<gene>
    <name evidence="1" type="ORF">DIU31_023980</name>
    <name evidence="2" type="ORF">J3L21_03470</name>
</gene>